<dbReference type="GO" id="GO:0004672">
    <property type="term" value="F:protein kinase activity"/>
    <property type="evidence" value="ECO:0007669"/>
    <property type="project" value="InterPro"/>
</dbReference>
<dbReference type="Pfam" id="PF06293">
    <property type="entry name" value="Kdo"/>
    <property type="match status" value="1"/>
</dbReference>
<dbReference type="Proteomes" id="UP000275480">
    <property type="component" value="Unassembled WGS sequence"/>
</dbReference>
<dbReference type="GO" id="GO:0005524">
    <property type="term" value="F:ATP binding"/>
    <property type="evidence" value="ECO:0007669"/>
    <property type="project" value="InterPro"/>
</dbReference>
<evidence type="ECO:0000313" key="3">
    <source>
        <dbReference type="Proteomes" id="UP000275480"/>
    </source>
</evidence>
<dbReference type="SUPFAM" id="SSF56112">
    <property type="entry name" value="Protein kinase-like (PK-like)"/>
    <property type="match status" value="1"/>
</dbReference>
<sequence>VKQEADIYRILWGAQGRAVPVFLGTIDLAMIYFLHGAGQISHMLLMGWGGEPIHKLEDVETIRHEVSRSQKEIRSLGVLHQDLRPDNMLWNAELERVLIIDFHRSQLDSRPMKKRMRLREQHSCGAEVHGRKRLRIGQ</sequence>
<evidence type="ECO:0000313" key="2">
    <source>
        <dbReference type="EMBL" id="RMZ47917.1"/>
    </source>
</evidence>
<dbReference type="InterPro" id="IPR011009">
    <property type="entry name" value="Kinase-like_dom_sf"/>
</dbReference>
<dbReference type="AlphaFoldDB" id="A0AB74CPC7"/>
<dbReference type="Gene3D" id="1.10.510.10">
    <property type="entry name" value="Transferase(Phosphotransferase) domain 1"/>
    <property type="match status" value="1"/>
</dbReference>
<proteinExistence type="predicted"/>
<organism evidence="2 3">
    <name type="scientific">Aspergillus flavus</name>
    <dbReference type="NCBI Taxonomy" id="5059"/>
    <lineage>
        <taxon>Eukaryota</taxon>
        <taxon>Fungi</taxon>
        <taxon>Dikarya</taxon>
        <taxon>Ascomycota</taxon>
        <taxon>Pezizomycotina</taxon>
        <taxon>Eurotiomycetes</taxon>
        <taxon>Eurotiomycetidae</taxon>
        <taxon>Eurotiales</taxon>
        <taxon>Aspergillaceae</taxon>
        <taxon>Aspergillus</taxon>
        <taxon>Aspergillus subgen. Circumdati</taxon>
    </lineage>
</organism>
<name>A0AB74CPC7_ASPFL</name>
<accession>A0AB74CPC7</accession>
<comment type="caution">
    <text evidence="2">The sequence shown here is derived from an EMBL/GenBank/DDBJ whole genome shotgun (WGS) entry which is preliminary data.</text>
</comment>
<dbReference type="PROSITE" id="PS50011">
    <property type="entry name" value="PROTEIN_KINASE_DOM"/>
    <property type="match status" value="1"/>
</dbReference>
<gene>
    <name evidence="2" type="ORF">CA14_008419</name>
</gene>
<dbReference type="EMBL" id="QQZZ01000019">
    <property type="protein sequence ID" value="RMZ47917.1"/>
    <property type="molecule type" value="Genomic_DNA"/>
</dbReference>
<feature type="non-terminal residue" evidence="2">
    <location>
        <position position="1"/>
    </location>
</feature>
<evidence type="ECO:0000259" key="1">
    <source>
        <dbReference type="PROSITE" id="PS50011"/>
    </source>
</evidence>
<feature type="domain" description="Protein kinase" evidence="1">
    <location>
        <begin position="1"/>
        <end position="138"/>
    </location>
</feature>
<protein>
    <recommendedName>
        <fullName evidence="1">Protein kinase domain-containing protein</fullName>
    </recommendedName>
</protein>
<reference evidence="2 3" key="1">
    <citation type="submission" date="2018-07" db="EMBL/GenBank/DDBJ databases">
        <title>Identification of spontaneous genetic mutation associated with occurrence of a yellow conidial color mutant of Aspergillus flavus.</title>
        <authorList>
            <person name="Chang P.-K."/>
            <person name="Mack B.M."/>
            <person name="Scharfenstein L."/>
            <person name="Gilbert M.K."/>
        </authorList>
    </citation>
    <scope>NUCLEOTIDE SEQUENCE [LARGE SCALE GENOMIC DNA]</scope>
    <source>
        <strain evidence="2 3">CA14</strain>
    </source>
</reference>
<dbReference type="InterPro" id="IPR000719">
    <property type="entry name" value="Prot_kinase_dom"/>
</dbReference>